<proteinExistence type="predicted"/>
<evidence type="ECO:0000313" key="3">
    <source>
        <dbReference type="Proteomes" id="UP001341840"/>
    </source>
</evidence>
<keyword evidence="3" id="KW-1185">Reference proteome</keyword>
<comment type="caution">
    <text evidence="2">The sequence shown here is derived from an EMBL/GenBank/DDBJ whole genome shotgun (WGS) entry which is preliminary data.</text>
</comment>
<sequence>MPNTKSGDGKSRWHGRRQAYETRSSPNDKTDDDAVEQHGRSDEDTEAEAPRRHGRRQQGGEAVERLEARGLVFRSDRPVQNSFFMGEGSAVLIYLTSISGQLT</sequence>
<gene>
    <name evidence="2" type="ORF">PIB30_047567</name>
</gene>
<dbReference type="Proteomes" id="UP001341840">
    <property type="component" value="Unassembled WGS sequence"/>
</dbReference>
<name>A0ABU6VGU1_9FABA</name>
<feature type="region of interest" description="Disordered" evidence="1">
    <location>
        <begin position="1"/>
        <end position="64"/>
    </location>
</feature>
<evidence type="ECO:0000256" key="1">
    <source>
        <dbReference type="SAM" id="MobiDB-lite"/>
    </source>
</evidence>
<reference evidence="2 3" key="1">
    <citation type="journal article" date="2023" name="Plants (Basel)">
        <title>Bridging the Gap: Combining Genomics and Transcriptomics Approaches to Understand Stylosanthes scabra, an Orphan Legume from the Brazilian Caatinga.</title>
        <authorList>
            <person name="Ferreira-Neto J.R.C."/>
            <person name="da Silva M.D."/>
            <person name="Binneck E."/>
            <person name="de Melo N.F."/>
            <person name="da Silva R.H."/>
            <person name="de Melo A.L.T.M."/>
            <person name="Pandolfi V."/>
            <person name="Bustamante F.O."/>
            <person name="Brasileiro-Vidal A.C."/>
            <person name="Benko-Iseppon A.M."/>
        </authorList>
    </citation>
    <scope>NUCLEOTIDE SEQUENCE [LARGE SCALE GENOMIC DNA]</scope>
    <source>
        <tissue evidence="2">Leaves</tissue>
    </source>
</reference>
<evidence type="ECO:0000313" key="2">
    <source>
        <dbReference type="EMBL" id="MED6172167.1"/>
    </source>
</evidence>
<organism evidence="2 3">
    <name type="scientific">Stylosanthes scabra</name>
    <dbReference type="NCBI Taxonomy" id="79078"/>
    <lineage>
        <taxon>Eukaryota</taxon>
        <taxon>Viridiplantae</taxon>
        <taxon>Streptophyta</taxon>
        <taxon>Embryophyta</taxon>
        <taxon>Tracheophyta</taxon>
        <taxon>Spermatophyta</taxon>
        <taxon>Magnoliopsida</taxon>
        <taxon>eudicotyledons</taxon>
        <taxon>Gunneridae</taxon>
        <taxon>Pentapetalae</taxon>
        <taxon>rosids</taxon>
        <taxon>fabids</taxon>
        <taxon>Fabales</taxon>
        <taxon>Fabaceae</taxon>
        <taxon>Papilionoideae</taxon>
        <taxon>50 kb inversion clade</taxon>
        <taxon>dalbergioids sensu lato</taxon>
        <taxon>Dalbergieae</taxon>
        <taxon>Pterocarpus clade</taxon>
        <taxon>Stylosanthes</taxon>
    </lineage>
</organism>
<protein>
    <submittedName>
        <fullName evidence="2">Uncharacterized protein</fullName>
    </submittedName>
</protein>
<dbReference type="EMBL" id="JASCZI010151340">
    <property type="protein sequence ID" value="MED6172167.1"/>
    <property type="molecule type" value="Genomic_DNA"/>
</dbReference>
<accession>A0ABU6VGU1</accession>